<protein>
    <submittedName>
        <fullName evidence="5">Caffeoyl-CoA O-methyltransferase</fullName>
    </submittedName>
</protein>
<dbReference type="GeneID" id="28739464"/>
<keyword evidence="2 5" id="KW-0808">Transferase</keyword>
<evidence type="ECO:0000313" key="5">
    <source>
        <dbReference type="EMBL" id="KPI35079.1"/>
    </source>
</evidence>
<dbReference type="Pfam" id="PF01596">
    <property type="entry name" value="Methyltransf_3"/>
    <property type="match status" value="1"/>
</dbReference>
<accession>A0A0N0NI65</accession>
<dbReference type="InterPro" id="IPR050362">
    <property type="entry name" value="Cation-dep_OMT"/>
</dbReference>
<dbReference type="OrthoDB" id="10251242at2759"/>
<evidence type="ECO:0000313" key="6">
    <source>
        <dbReference type="Proteomes" id="UP000038010"/>
    </source>
</evidence>
<evidence type="ECO:0000256" key="3">
    <source>
        <dbReference type="ARBA" id="ARBA00022691"/>
    </source>
</evidence>
<dbReference type="GO" id="GO:0008171">
    <property type="term" value="F:O-methyltransferase activity"/>
    <property type="evidence" value="ECO:0007669"/>
    <property type="project" value="InterPro"/>
</dbReference>
<dbReference type="Gene3D" id="3.40.50.150">
    <property type="entry name" value="Vaccinia Virus protein VP39"/>
    <property type="match status" value="1"/>
</dbReference>
<keyword evidence="3" id="KW-0949">S-adenosyl-L-methionine</keyword>
<dbReference type="PANTHER" id="PTHR10509:SF14">
    <property type="entry name" value="CAFFEOYL-COA O-METHYLTRANSFERASE 3-RELATED"/>
    <property type="match status" value="1"/>
</dbReference>
<sequence length="231" mass="25177">MSIENVKHAEAVDAYSQSNLISTTEGEALDHAYSNSSKNGIPEIALSPVQGKFLNVLATMSGAKNVLELGTLGGYSGIWLARAVSKHGGKVTSIEIDPKRRDVATENLEYAGVGDDVEILLGPGLEVLPRIAKEIEDGKRERFDFTFIDADWENQYTYLDWAVKLSKKGSAIYVDNVVRQMLESGIVGDEKRDPEADDLVALTGKDDRVEATLIQTVGAKDYDGFLLAVVR</sequence>
<dbReference type="EMBL" id="LFJN01000045">
    <property type="protein sequence ID" value="KPI35079.1"/>
    <property type="molecule type" value="Genomic_DNA"/>
</dbReference>
<dbReference type="AlphaFoldDB" id="A0A0N0NI65"/>
<keyword evidence="1 5" id="KW-0489">Methyltransferase</keyword>
<dbReference type="SUPFAM" id="SSF53335">
    <property type="entry name" value="S-adenosyl-L-methionine-dependent methyltransferases"/>
    <property type="match status" value="1"/>
</dbReference>
<dbReference type="Proteomes" id="UP000038010">
    <property type="component" value="Unassembled WGS sequence"/>
</dbReference>
<dbReference type="InterPro" id="IPR029063">
    <property type="entry name" value="SAM-dependent_MTases_sf"/>
</dbReference>
<dbReference type="InterPro" id="IPR002935">
    <property type="entry name" value="SAM_O-MeTrfase"/>
</dbReference>
<name>A0A0N0NI65_9EURO</name>
<evidence type="ECO:0000256" key="4">
    <source>
        <dbReference type="ARBA" id="ARBA00023453"/>
    </source>
</evidence>
<evidence type="ECO:0000256" key="2">
    <source>
        <dbReference type="ARBA" id="ARBA00022679"/>
    </source>
</evidence>
<comment type="caution">
    <text evidence="5">The sequence shown here is derived from an EMBL/GenBank/DDBJ whole genome shotgun (WGS) entry which is preliminary data.</text>
</comment>
<dbReference type="GO" id="GO:0008757">
    <property type="term" value="F:S-adenosylmethionine-dependent methyltransferase activity"/>
    <property type="evidence" value="ECO:0007669"/>
    <property type="project" value="TreeGrafter"/>
</dbReference>
<organism evidence="5 6">
    <name type="scientific">Cyphellophora attinorum</name>
    <dbReference type="NCBI Taxonomy" id="1664694"/>
    <lineage>
        <taxon>Eukaryota</taxon>
        <taxon>Fungi</taxon>
        <taxon>Dikarya</taxon>
        <taxon>Ascomycota</taxon>
        <taxon>Pezizomycotina</taxon>
        <taxon>Eurotiomycetes</taxon>
        <taxon>Chaetothyriomycetidae</taxon>
        <taxon>Chaetothyriales</taxon>
        <taxon>Cyphellophoraceae</taxon>
        <taxon>Cyphellophora</taxon>
    </lineage>
</organism>
<comment type="similarity">
    <text evidence="4">Belongs to the class I-like SAM-binding methyltransferase superfamily. Cation-dependent O-methyltransferase family.</text>
</comment>
<reference evidence="5 6" key="1">
    <citation type="submission" date="2015-06" db="EMBL/GenBank/DDBJ databases">
        <title>Draft genome of the ant-associated black yeast Phialophora attae CBS 131958.</title>
        <authorList>
            <person name="Moreno L.F."/>
            <person name="Stielow B.J."/>
            <person name="de Hoog S."/>
            <person name="Vicente V.A."/>
            <person name="Weiss V.A."/>
            <person name="de Vries M."/>
            <person name="Cruz L.M."/>
            <person name="Souza E.M."/>
        </authorList>
    </citation>
    <scope>NUCLEOTIDE SEQUENCE [LARGE SCALE GENOMIC DNA]</scope>
    <source>
        <strain evidence="5 6">CBS 131958</strain>
    </source>
</reference>
<dbReference type="STRING" id="1664694.A0A0N0NI65"/>
<gene>
    <name evidence="5" type="ORF">AB675_7231</name>
</gene>
<dbReference type="CDD" id="cd02440">
    <property type="entry name" value="AdoMet_MTases"/>
    <property type="match status" value="1"/>
</dbReference>
<dbReference type="PROSITE" id="PS51682">
    <property type="entry name" value="SAM_OMT_I"/>
    <property type="match status" value="1"/>
</dbReference>
<keyword evidence="6" id="KW-1185">Reference proteome</keyword>
<dbReference type="PANTHER" id="PTHR10509">
    <property type="entry name" value="O-METHYLTRANSFERASE-RELATED"/>
    <property type="match status" value="1"/>
</dbReference>
<dbReference type="RefSeq" id="XP_017995042.1">
    <property type="nucleotide sequence ID" value="XM_018147584.1"/>
</dbReference>
<dbReference type="VEuPathDB" id="FungiDB:AB675_7231"/>
<proteinExistence type="inferred from homology"/>
<evidence type="ECO:0000256" key="1">
    <source>
        <dbReference type="ARBA" id="ARBA00022603"/>
    </source>
</evidence>
<dbReference type="GO" id="GO:0032259">
    <property type="term" value="P:methylation"/>
    <property type="evidence" value="ECO:0007669"/>
    <property type="project" value="UniProtKB-KW"/>
</dbReference>